<dbReference type="GeneID" id="25560181"/>
<dbReference type="eggNOG" id="ENOG502S74X">
    <property type="taxonomic scope" value="Eukaryota"/>
</dbReference>
<dbReference type="Gene3D" id="3.30.470.20">
    <property type="entry name" value="ATP-grasp fold, B domain"/>
    <property type="match status" value="1"/>
</dbReference>
<dbReference type="Pfam" id="PF08443">
    <property type="entry name" value="RimK"/>
    <property type="match status" value="1"/>
</dbReference>
<gene>
    <name evidence="3" type="ORF">AMSG_00372</name>
</gene>
<protein>
    <submittedName>
        <fullName evidence="3">Glutathione synthase/ribosomal protein S6 modification enzyme</fullName>
    </submittedName>
</protein>
<sequence length="316" mass="32382">MTTVAFLTYAADPELNKSDAAIAAALADFDIVVEPVPWRDLASASPLPAMAVIRSTWDYHLAGTDAFVAALTSAAVPVFSPPALVVWNANKALYLPALADAGVAIVPTVVAEASMTLADAVEQLGTGLPVVAKPAVSASARNTFRIESQDDLVAAAGVVDADPAAYLVQPFMDEIVTAGEWSLVACDDVVAYAAVKTPKSGDFRVQEEHGGSTSIVLCDNLPNGLVDAAHRVLAAAHAASGVADPFLYARIDGVVSAETGEFILMELELIEPYLFVAEAAAAQSAAPTPVPAHQSAPAVFAAAIAARLGAHDAAAL</sequence>
<dbReference type="OrthoDB" id="406765at2759"/>
<keyword evidence="1" id="KW-0547">Nucleotide-binding</keyword>
<dbReference type="RefSeq" id="XP_013762651.1">
    <property type="nucleotide sequence ID" value="XM_013907197.1"/>
</dbReference>
<dbReference type="GO" id="GO:0005524">
    <property type="term" value="F:ATP binding"/>
    <property type="evidence" value="ECO:0007669"/>
    <property type="project" value="UniProtKB-UniRule"/>
</dbReference>
<dbReference type="GO" id="GO:0046872">
    <property type="term" value="F:metal ion binding"/>
    <property type="evidence" value="ECO:0007669"/>
    <property type="project" value="InterPro"/>
</dbReference>
<keyword evidence="1" id="KW-0067">ATP-binding</keyword>
<reference evidence="3 4" key="1">
    <citation type="submission" date="2010-05" db="EMBL/GenBank/DDBJ databases">
        <title>The Genome Sequence of Thecamonas trahens ATCC 50062.</title>
        <authorList>
            <consortium name="The Broad Institute Genome Sequencing Platform"/>
            <person name="Russ C."/>
            <person name="Cuomo C."/>
            <person name="Shea T."/>
            <person name="Young S.K."/>
            <person name="Zeng Q."/>
            <person name="Koehrsen M."/>
            <person name="Haas B."/>
            <person name="Borodovsky M."/>
            <person name="Guigo R."/>
            <person name="Alvarado L."/>
            <person name="Berlin A."/>
            <person name="Bochicchio J."/>
            <person name="Borenstein D."/>
            <person name="Chapman S."/>
            <person name="Chen Z."/>
            <person name="Freedman E."/>
            <person name="Gellesch M."/>
            <person name="Goldberg J."/>
            <person name="Griggs A."/>
            <person name="Gujja S."/>
            <person name="Heilman E."/>
            <person name="Heiman D."/>
            <person name="Hepburn T."/>
            <person name="Howarth C."/>
            <person name="Jen D."/>
            <person name="Larson L."/>
            <person name="Mehta T."/>
            <person name="Park D."/>
            <person name="Pearson M."/>
            <person name="Roberts A."/>
            <person name="Saif S."/>
            <person name="Shenoy N."/>
            <person name="Sisk P."/>
            <person name="Stolte C."/>
            <person name="Sykes S."/>
            <person name="Thomson T."/>
            <person name="Walk T."/>
            <person name="White J."/>
            <person name="Yandava C."/>
            <person name="Burger G."/>
            <person name="Gray M.W."/>
            <person name="Holland P.W.H."/>
            <person name="King N."/>
            <person name="Lang F.B.F."/>
            <person name="Roger A.J."/>
            <person name="Ruiz-Trillo I."/>
            <person name="Lander E."/>
            <person name="Nusbaum C."/>
        </authorList>
    </citation>
    <scope>NUCLEOTIDE SEQUENCE [LARGE SCALE GENOMIC DNA]</scope>
    <source>
        <strain evidence="3 4">ATCC 50062</strain>
    </source>
</reference>
<name>A0A0L0D8Q3_THETB</name>
<organism evidence="3 4">
    <name type="scientific">Thecamonas trahens ATCC 50062</name>
    <dbReference type="NCBI Taxonomy" id="461836"/>
    <lineage>
        <taxon>Eukaryota</taxon>
        <taxon>Apusozoa</taxon>
        <taxon>Apusomonadida</taxon>
        <taxon>Apusomonadidae</taxon>
        <taxon>Thecamonas</taxon>
    </lineage>
</organism>
<dbReference type="STRING" id="461836.A0A0L0D8Q3"/>
<dbReference type="InterPro" id="IPR053191">
    <property type="entry name" value="DcsG_Biosynth_Enzyme"/>
</dbReference>
<evidence type="ECO:0000259" key="2">
    <source>
        <dbReference type="PROSITE" id="PS50975"/>
    </source>
</evidence>
<accession>A0A0L0D8Q3</accession>
<feature type="domain" description="ATP-grasp" evidence="2">
    <location>
        <begin position="95"/>
        <end position="294"/>
    </location>
</feature>
<dbReference type="PROSITE" id="PS50975">
    <property type="entry name" value="ATP_GRASP"/>
    <property type="match status" value="1"/>
</dbReference>
<dbReference type="PANTHER" id="PTHR39217">
    <property type="match status" value="1"/>
</dbReference>
<dbReference type="InterPro" id="IPR011761">
    <property type="entry name" value="ATP-grasp"/>
</dbReference>
<keyword evidence="4" id="KW-1185">Reference proteome</keyword>
<dbReference type="PANTHER" id="PTHR39217:SF1">
    <property type="entry name" value="GLUTATHIONE SYNTHETASE"/>
    <property type="match status" value="1"/>
</dbReference>
<evidence type="ECO:0000313" key="3">
    <source>
        <dbReference type="EMBL" id="KNC48595.1"/>
    </source>
</evidence>
<evidence type="ECO:0000313" key="4">
    <source>
        <dbReference type="Proteomes" id="UP000054408"/>
    </source>
</evidence>
<dbReference type="SUPFAM" id="SSF56059">
    <property type="entry name" value="Glutathione synthetase ATP-binding domain-like"/>
    <property type="match status" value="1"/>
</dbReference>
<dbReference type="InterPro" id="IPR013651">
    <property type="entry name" value="ATP-grasp_RimK-type"/>
</dbReference>
<dbReference type="AlphaFoldDB" id="A0A0L0D8Q3"/>
<evidence type="ECO:0000256" key="1">
    <source>
        <dbReference type="PROSITE-ProRule" id="PRU00409"/>
    </source>
</evidence>
<proteinExistence type="predicted"/>
<dbReference type="EMBL" id="GL349434">
    <property type="protein sequence ID" value="KNC48595.1"/>
    <property type="molecule type" value="Genomic_DNA"/>
</dbReference>
<dbReference type="Proteomes" id="UP000054408">
    <property type="component" value="Unassembled WGS sequence"/>
</dbReference>